<proteinExistence type="predicted"/>
<evidence type="ECO:0000259" key="1">
    <source>
        <dbReference type="Pfam" id="PF14526"/>
    </source>
</evidence>
<name>A0ABW3ATR0_9SPHI</name>
<dbReference type="PANTHER" id="PTHR36444:SF2">
    <property type="entry name" value="TRANSCRIPTIONAL REGULATOR PROTEIN YOBU-RELATED"/>
    <property type="match status" value="1"/>
</dbReference>
<dbReference type="PANTHER" id="PTHR36444">
    <property type="entry name" value="TRANSCRIPTIONAL REGULATOR PROTEIN YOBU-RELATED"/>
    <property type="match status" value="1"/>
</dbReference>
<dbReference type="EMBL" id="JBHTHZ010000011">
    <property type="protein sequence ID" value="MFD0794447.1"/>
    <property type="molecule type" value="Genomic_DNA"/>
</dbReference>
<gene>
    <name evidence="2" type="ORF">ACFQZX_12540</name>
</gene>
<protein>
    <submittedName>
        <fullName evidence="2">GyrI-like domain-containing protein</fullName>
    </submittedName>
</protein>
<keyword evidence="3" id="KW-1185">Reference proteome</keyword>
<dbReference type="Proteomes" id="UP001597010">
    <property type="component" value="Unassembled WGS sequence"/>
</dbReference>
<accession>A0ABW3ATR0</accession>
<sequence>MKEEVENLPAFFVAGLKVQTINRDGQAMKDIAQLWHRLMSEDIAGKLGDREGNEVYCVYTDYESDHQDYYNVILGYKVSSIEYLSEGITGKAIPAAKYKVFSEEKGIFPQNIGDVWQYI</sequence>
<organism evidence="2 3">
    <name type="scientific">Mucilaginibacter litoreus</name>
    <dbReference type="NCBI Taxonomy" id="1048221"/>
    <lineage>
        <taxon>Bacteria</taxon>
        <taxon>Pseudomonadati</taxon>
        <taxon>Bacteroidota</taxon>
        <taxon>Sphingobacteriia</taxon>
        <taxon>Sphingobacteriales</taxon>
        <taxon>Sphingobacteriaceae</taxon>
        <taxon>Mucilaginibacter</taxon>
    </lineage>
</organism>
<reference evidence="3" key="1">
    <citation type="journal article" date="2019" name="Int. J. Syst. Evol. Microbiol.">
        <title>The Global Catalogue of Microorganisms (GCM) 10K type strain sequencing project: providing services to taxonomists for standard genome sequencing and annotation.</title>
        <authorList>
            <consortium name="The Broad Institute Genomics Platform"/>
            <consortium name="The Broad Institute Genome Sequencing Center for Infectious Disease"/>
            <person name="Wu L."/>
            <person name="Ma J."/>
        </authorList>
    </citation>
    <scope>NUCLEOTIDE SEQUENCE [LARGE SCALE GENOMIC DNA]</scope>
    <source>
        <strain evidence="3">CCUG 61484</strain>
    </source>
</reference>
<dbReference type="InterPro" id="IPR011256">
    <property type="entry name" value="Reg_factor_effector_dom_sf"/>
</dbReference>
<feature type="domain" description="Integron-associated effector binding protein" evidence="1">
    <location>
        <begin position="5"/>
        <end position="119"/>
    </location>
</feature>
<dbReference type="Pfam" id="PF14526">
    <property type="entry name" value="Cass2"/>
    <property type="match status" value="1"/>
</dbReference>
<dbReference type="SUPFAM" id="SSF55136">
    <property type="entry name" value="Probable bacterial effector-binding domain"/>
    <property type="match status" value="1"/>
</dbReference>
<dbReference type="InterPro" id="IPR029441">
    <property type="entry name" value="Cass2"/>
</dbReference>
<dbReference type="RefSeq" id="WP_377115792.1">
    <property type="nucleotide sequence ID" value="NZ_JBHTHZ010000011.1"/>
</dbReference>
<dbReference type="InterPro" id="IPR053182">
    <property type="entry name" value="YobU-like_regulator"/>
</dbReference>
<dbReference type="Gene3D" id="3.20.80.10">
    <property type="entry name" value="Regulatory factor, effector binding domain"/>
    <property type="match status" value="1"/>
</dbReference>
<comment type="caution">
    <text evidence="2">The sequence shown here is derived from an EMBL/GenBank/DDBJ whole genome shotgun (WGS) entry which is preliminary data.</text>
</comment>
<evidence type="ECO:0000313" key="2">
    <source>
        <dbReference type="EMBL" id="MFD0794447.1"/>
    </source>
</evidence>
<evidence type="ECO:0000313" key="3">
    <source>
        <dbReference type="Proteomes" id="UP001597010"/>
    </source>
</evidence>